<evidence type="ECO:0000313" key="2">
    <source>
        <dbReference type="Proteomes" id="UP000093807"/>
    </source>
</evidence>
<accession>A0A199XQV7</accession>
<evidence type="ECO:0000313" key="1">
    <source>
        <dbReference type="EMBL" id="OAZ03802.1"/>
    </source>
</evidence>
<dbReference type="AlphaFoldDB" id="A0A199XQV7"/>
<sequence length="178" mass="21042">MKSFLKFLFFTIVLSLNTSIYAQKEQKYSGLFSHKCSSYSGLNLQDSVKSVNMRLTNLKETLSKGEAANIILFNGVRHSSYIEFDKYGRLQAQIPSIPGENFFAQIDYSRADKYVYDDKDWDKKSKYKTVLKQYRPVYNHNLLLKLNQIEVPDEDEVYEEEGKIWQNYDENIYIYIYI</sequence>
<protein>
    <submittedName>
        <fullName evidence="1">Uncharacterized protein</fullName>
    </submittedName>
</protein>
<dbReference type="Proteomes" id="UP000093807">
    <property type="component" value="Unassembled WGS sequence"/>
</dbReference>
<dbReference type="EMBL" id="JMTM01000049">
    <property type="protein sequence ID" value="OAZ03802.1"/>
    <property type="molecule type" value="Genomic_DNA"/>
</dbReference>
<organism evidence="1 2">
    <name type="scientific">Flavobacterium succinicans</name>
    <dbReference type="NCBI Taxonomy" id="29536"/>
    <lineage>
        <taxon>Bacteria</taxon>
        <taxon>Pseudomonadati</taxon>
        <taxon>Bacteroidota</taxon>
        <taxon>Flavobacteriia</taxon>
        <taxon>Flavobacteriales</taxon>
        <taxon>Flavobacteriaceae</taxon>
        <taxon>Flavobacterium</taxon>
    </lineage>
</organism>
<proteinExistence type="predicted"/>
<reference evidence="1 2" key="1">
    <citation type="submission" date="2016-06" db="EMBL/GenBank/DDBJ databases">
        <title>Draft genome sequence of Flavobacterium succinicans strain DD5b.</title>
        <authorList>
            <person name="Poehlein A."/>
            <person name="Daniel R."/>
            <person name="Simeonova D.D."/>
        </authorList>
    </citation>
    <scope>NUCLEOTIDE SEQUENCE [LARGE SCALE GENOMIC DNA]</scope>
    <source>
        <strain evidence="1 2">DD5b</strain>
    </source>
</reference>
<dbReference type="PATRIC" id="fig|29536.5.peg.1898"/>
<dbReference type="RefSeq" id="WP_157490590.1">
    <property type="nucleotide sequence ID" value="NZ_JMTM01000049.1"/>
</dbReference>
<name>A0A199XQV7_9FLAO</name>
<keyword evidence="2" id="KW-1185">Reference proteome</keyword>
<comment type="caution">
    <text evidence="1">The sequence shown here is derived from an EMBL/GenBank/DDBJ whole genome shotgun (WGS) entry which is preliminary data.</text>
</comment>
<gene>
    <name evidence="1" type="ORF">FLB_18120</name>
</gene>